<accession>A0A3D4S4U7</accession>
<organism evidence="9 10">
    <name type="scientific">Bavariicoccus seileri</name>
    <dbReference type="NCBI Taxonomy" id="549685"/>
    <lineage>
        <taxon>Bacteria</taxon>
        <taxon>Bacillati</taxon>
        <taxon>Bacillota</taxon>
        <taxon>Bacilli</taxon>
        <taxon>Lactobacillales</taxon>
        <taxon>Enterococcaceae</taxon>
        <taxon>Bavariicoccus</taxon>
    </lineage>
</organism>
<dbReference type="AlphaFoldDB" id="A0A3D4S4U7"/>
<keyword evidence="5" id="KW-0862">Zinc</keyword>
<dbReference type="CDD" id="cd08071">
    <property type="entry name" value="MPN_DUF2466"/>
    <property type="match status" value="1"/>
</dbReference>
<keyword evidence="2" id="KW-0645">Protease</keyword>
<dbReference type="GO" id="GO:0006508">
    <property type="term" value="P:proteolysis"/>
    <property type="evidence" value="ECO:0007669"/>
    <property type="project" value="UniProtKB-KW"/>
</dbReference>
<dbReference type="Pfam" id="PF20582">
    <property type="entry name" value="UPF0758_N"/>
    <property type="match status" value="1"/>
</dbReference>
<dbReference type="PANTHER" id="PTHR30471">
    <property type="entry name" value="DNA REPAIR PROTEIN RADC"/>
    <property type="match status" value="1"/>
</dbReference>
<evidence type="ECO:0000313" key="9">
    <source>
        <dbReference type="EMBL" id="HCS93608.1"/>
    </source>
</evidence>
<dbReference type="Pfam" id="PF04002">
    <property type="entry name" value="RadC"/>
    <property type="match status" value="1"/>
</dbReference>
<dbReference type="InterPro" id="IPR010994">
    <property type="entry name" value="RuvA_2-like"/>
</dbReference>
<dbReference type="InterPro" id="IPR046778">
    <property type="entry name" value="UPF0758_N"/>
</dbReference>
<feature type="domain" description="MPN" evidence="8">
    <location>
        <begin position="107"/>
        <end position="229"/>
    </location>
</feature>
<dbReference type="RefSeq" id="WP_022795407.1">
    <property type="nucleotide sequence ID" value="NZ_JBQEAI010000001.1"/>
</dbReference>
<keyword evidence="4" id="KW-0378">Hydrolase</keyword>
<evidence type="ECO:0000256" key="7">
    <source>
        <dbReference type="RuleBase" id="RU003797"/>
    </source>
</evidence>
<dbReference type="PROSITE" id="PS50249">
    <property type="entry name" value="MPN"/>
    <property type="match status" value="1"/>
</dbReference>
<proteinExistence type="inferred from homology"/>
<evidence type="ECO:0000256" key="4">
    <source>
        <dbReference type="ARBA" id="ARBA00022801"/>
    </source>
</evidence>
<dbReference type="NCBIfam" id="TIGR00608">
    <property type="entry name" value="radc"/>
    <property type="match status" value="1"/>
</dbReference>
<evidence type="ECO:0000256" key="2">
    <source>
        <dbReference type="ARBA" id="ARBA00022670"/>
    </source>
</evidence>
<dbReference type="InterPro" id="IPR020891">
    <property type="entry name" value="UPF0758_CS"/>
</dbReference>
<dbReference type="Gene3D" id="1.10.150.20">
    <property type="entry name" value="5' to 3' exonuclease, C-terminal subdomain"/>
    <property type="match status" value="1"/>
</dbReference>
<dbReference type="PROSITE" id="PS01302">
    <property type="entry name" value="UPF0758"/>
    <property type="match status" value="1"/>
</dbReference>
<dbReference type="InterPro" id="IPR037518">
    <property type="entry name" value="MPN"/>
</dbReference>
<dbReference type="GO" id="GO:0008237">
    <property type="term" value="F:metallopeptidase activity"/>
    <property type="evidence" value="ECO:0007669"/>
    <property type="project" value="UniProtKB-KW"/>
</dbReference>
<dbReference type="Gene3D" id="3.40.140.10">
    <property type="entry name" value="Cytidine Deaminase, domain 2"/>
    <property type="match status" value="1"/>
</dbReference>
<comment type="caution">
    <text evidence="9">The sequence shown here is derived from an EMBL/GenBank/DDBJ whole genome shotgun (WGS) entry which is preliminary data.</text>
</comment>
<evidence type="ECO:0000256" key="1">
    <source>
        <dbReference type="ARBA" id="ARBA00010243"/>
    </source>
</evidence>
<gene>
    <name evidence="9" type="ORF">DIW15_02720</name>
</gene>
<dbReference type="STRING" id="1121105.GCA_000421665_00109"/>
<keyword evidence="3" id="KW-0479">Metal-binding</keyword>
<evidence type="ECO:0000256" key="3">
    <source>
        <dbReference type="ARBA" id="ARBA00022723"/>
    </source>
</evidence>
<dbReference type="SUPFAM" id="SSF47781">
    <property type="entry name" value="RuvA domain 2-like"/>
    <property type="match status" value="1"/>
</dbReference>
<dbReference type="EMBL" id="DQHO01000016">
    <property type="protein sequence ID" value="HCS93608.1"/>
    <property type="molecule type" value="Genomic_DNA"/>
</dbReference>
<evidence type="ECO:0000313" key="10">
    <source>
        <dbReference type="Proteomes" id="UP000262195"/>
    </source>
</evidence>
<evidence type="ECO:0000259" key="8">
    <source>
        <dbReference type="PROSITE" id="PS50249"/>
    </source>
</evidence>
<sequence>MVVSISTKEEFPLNEQPRERLLHQGADALATHELLAILLRTGSKEYSVMGLALHILHEFKDLTRLRRASLTELQQIKGIGEVKAVELKAAFELGQRLVNADPIRGQTIRSVTDAGRLFVQELADEHQEKLIALYLNTKNNVIMQKTIFAGSLNNSVAHPREIFREAVKESAARIMVAHNHPSGQTTPSKADLDFTNRLVEAGQLIGIEVLDHVIVADHDFISFKQEGYL</sequence>
<reference evidence="9 10" key="1">
    <citation type="journal article" date="2018" name="Nat. Biotechnol.">
        <title>A standardized bacterial taxonomy based on genome phylogeny substantially revises the tree of life.</title>
        <authorList>
            <person name="Parks D.H."/>
            <person name="Chuvochina M."/>
            <person name="Waite D.W."/>
            <person name="Rinke C."/>
            <person name="Skarshewski A."/>
            <person name="Chaumeil P.A."/>
            <person name="Hugenholtz P."/>
        </authorList>
    </citation>
    <scope>NUCLEOTIDE SEQUENCE [LARGE SCALE GENOMIC DNA]</scope>
    <source>
        <strain evidence="9">UBA11306</strain>
    </source>
</reference>
<dbReference type="InterPro" id="IPR025657">
    <property type="entry name" value="RadC_JAB"/>
</dbReference>
<name>A0A3D4S4U7_9ENTE</name>
<evidence type="ECO:0000256" key="5">
    <source>
        <dbReference type="ARBA" id="ARBA00022833"/>
    </source>
</evidence>
<evidence type="ECO:0000256" key="6">
    <source>
        <dbReference type="ARBA" id="ARBA00023049"/>
    </source>
</evidence>
<comment type="similarity">
    <text evidence="1 7">Belongs to the UPF0758 family.</text>
</comment>
<protein>
    <submittedName>
        <fullName evidence="9">JAB domain-containing protein</fullName>
    </submittedName>
</protein>
<dbReference type="InterPro" id="IPR001405">
    <property type="entry name" value="UPF0758"/>
</dbReference>
<keyword evidence="6" id="KW-0482">Metalloprotease</keyword>
<dbReference type="Proteomes" id="UP000262195">
    <property type="component" value="Unassembled WGS sequence"/>
</dbReference>
<dbReference type="PANTHER" id="PTHR30471:SF3">
    <property type="entry name" value="UPF0758 PROTEIN YEES-RELATED"/>
    <property type="match status" value="1"/>
</dbReference>
<dbReference type="GO" id="GO:0046872">
    <property type="term" value="F:metal ion binding"/>
    <property type="evidence" value="ECO:0007669"/>
    <property type="project" value="UniProtKB-KW"/>
</dbReference>
<dbReference type="NCBIfam" id="NF000642">
    <property type="entry name" value="PRK00024.1"/>
    <property type="match status" value="1"/>
</dbReference>